<evidence type="ECO:0000313" key="2">
    <source>
        <dbReference type="Proteomes" id="UP001230908"/>
    </source>
</evidence>
<protein>
    <recommendedName>
        <fullName evidence="3">Transcriptional regulator</fullName>
    </recommendedName>
</protein>
<evidence type="ECO:0008006" key="3">
    <source>
        <dbReference type="Google" id="ProtNLM"/>
    </source>
</evidence>
<sequence>MTKRNEPLAELVTEAGLSEGGLARRVNELGQDEGLQLTYDYTAVYRWVRKGQRPEPPVPSLIAQALSERLGRQVRPSDFGMTDTASLATRALTYNSDVPGTVDTILELGRTELKSRGMQRRRMMTAPFVLAAAAGPSRDWLLSTLDETFDQDAPRKIGMRQIDGIRGMFKIMQEMDVMRGGGHARVTLVEYLSGYVLPLVRRQHDQEAVQLALYEAAAEQAYLVGWMAYDDGQHGLAQRYLIQSLRLASASKNKVLGAHVLAGMSDQANLLGYPEEALALARVGQRGITISDSPACMADLQILEARALAALARDGRPKGSVTEAVRRAEATFQHVRPDNEPEWARFIDPAYLYGEAAHCFRDIADTAQIDRFASESAAEAARQHRARRGALSQAALVSGDLQRNEIERAATRGQTVISLAETVESSRCIETVRDLTKRFKPHGRMPEVQAFQARAGQLLKVA</sequence>
<organism evidence="1 2">
    <name type="scientific">Phytohabitans maris</name>
    <dbReference type="NCBI Taxonomy" id="3071409"/>
    <lineage>
        <taxon>Bacteria</taxon>
        <taxon>Bacillati</taxon>
        <taxon>Actinomycetota</taxon>
        <taxon>Actinomycetes</taxon>
        <taxon>Micromonosporales</taxon>
        <taxon>Micromonosporaceae</taxon>
    </lineage>
</organism>
<evidence type="ECO:0000313" key="1">
    <source>
        <dbReference type="EMBL" id="MDQ7904685.1"/>
    </source>
</evidence>
<gene>
    <name evidence="1" type="ORF">RB614_09145</name>
</gene>
<proteinExistence type="predicted"/>
<name>A0ABU0ZEE1_9ACTN</name>
<reference evidence="1 2" key="1">
    <citation type="submission" date="2023-08" db="EMBL/GenBank/DDBJ databases">
        <title>Phytohabitans sansha sp. nov., isolated from marine sediment.</title>
        <authorList>
            <person name="Zhao Y."/>
            <person name="Yi K."/>
        </authorList>
    </citation>
    <scope>NUCLEOTIDE SEQUENCE [LARGE SCALE GENOMIC DNA]</scope>
    <source>
        <strain evidence="1 2">ZYX-F-186</strain>
    </source>
</reference>
<comment type="caution">
    <text evidence="1">The sequence shown here is derived from an EMBL/GenBank/DDBJ whole genome shotgun (WGS) entry which is preliminary data.</text>
</comment>
<dbReference type="EMBL" id="JAVHUY010000007">
    <property type="protein sequence ID" value="MDQ7904685.1"/>
    <property type="molecule type" value="Genomic_DNA"/>
</dbReference>
<keyword evidence="2" id="KW-1185">Reference proteome</keyword>
<dbReference type="Proteomes" id="UP001230908">
    <property type="component" value="Unassembled WGS sequence"/>
</dbReference>
<accession>A0ABU0ZEE1</accession>
<dbReference type="RefSeq" id="WP_308711956.1">
    <property type="nucleotide sequence ID" value="NZ_JAVHUY010000007.1"/>
</dbReference>